<keyword evidence="3" id="KW-0647">Proteasome</keyword>
<sequence>MDNLNSLPVLSSPHDALRNGLSCLKADAGVAHPVEAVQKSKTLAGEVVGPRLLRDVYGTAASAKLDIERQILLKTGRFHGLHSSRLGLDSLTGELDELTFEDFLGDPQNNEMQPPDMHSQFEAHFGTGVTQKRGFF</sequence>
<name>A0A061SPY4_9CHLO</name>
<proteinExistence type="inferred from homology"/>
<dbReference type="GO" id="GO:0043248">
    <property type="term" value="P:proteasome assembly"/>
    <property type="evidence" value="ECO:0007669"/>
    <property type="project" value="InterPro"/>
</dbReference>
<dbReference type="PANTHER" id="PTHR12828">
    <property type="entry name" value="PROTEASOME MATURATION PROTEIN UMP1"/>
    <property type="match status" value="1"/>
</dbReference>
<dbReference type="GO" id="GO:0005737">
    <property type="term" value="C:cytoplasm"/>
    <property type="evidence" value="ECO:0007669"/>
    <property type="project" value="TreeGrafter"/>
</dbReference>
<dbReference type="InterPro" id="IPR008012">
    <property type="entry name" value="Ump1"/>
</dbReference>
<evidence type="ECO:0000256" key="2">
    <source>
        <dbReference type="ARBA" id="ARBA00043974"/>
    </source>
</evidence>
<dbReference type="AlphaFoldDB" id="A0A061SPY4"/>
<protein>
    <submittedName>
        <fullName evidence="3">Proteasome maturation protein</fullName>
    </submittedName>
</protein>
<dbReference type="EMBL" id="GBEZ01000090">
    <property type="protein sequence ID" value="JAC84766.1"/>
    <property type="molecule type" value="Transcribed_RNA"/>
</dbReference>
<gene>
    <name evidence="3" type="primary">UMP1</name>
    <name evidence="3" type="ORF">TSPGSL018_190</name>
</gene>
<dbReference type="Pfam" id="PF05348">
    <property type="entry name" value="UMP1"/>
    <property type="match status" value="1"/>
</dbReference>
<accession>A0A061SPY4</accession>
<keyword evidence="1" id="KW-0143">Chaperone</keyword>
<dbReference type="GO" id="GO:0000502">
    <property type="term" value="C:proteasome complex"/>
    <property type="evidence" value="ECO:0007669"/>
    <property type="project" value="UniProtKB-KW"/>
</dbReference>
<dbReference type="PANTHER" id="PTHR12828:SF3">
    <property type="entry name" value="PROTEASOME MATURATION PROTEIN"/>
    <property type="match status" value="1"/>
</dbReference>
<evidence type="ECO:0000256" key="1">
    <source>
        <dbReference type="ARBA" id="ARBA00023186"/>
    </source>
</evidence>
<dbReference type="GO" id="GO:0005634">
    <property type="term" value="C:nucleus"/>
    <property type="evidence" value="ECO:0007669"/>
    <property type="project" value="TreeGrafter"/>
</dbReference>
<reference evidence="3" key="1">
    <citation type="submission" date="2014-05" db="EMBL/GenBank/DDBJ databases">
        <title>The transcriptome of the halophilic microalga Tetraselmis sp. GSL018 isolated from the Great Salt Lake, Utah.</title>
        <authorList>
            <person name="Jinkerson R.E."/>
            <person name="D'Adamo S."/>
            <person name="Posewitz M.C."/>
        </authorList>
    </citation>
    <scope>NUCLEOTIDE SEQUENCE</scope>
    <source>
        <strain evidence="3">GSL018</strain>
    </source>
</reference>
<organism evidence="3">
    <name type="scientific">Tetraselmis sp. GSL018</name>
    <dbReference type="NCBI Taxonomy" id="582737"/>
    <lineage>
        <taxon>Eukaryota</taxon>
        <taxon>Viridiplantae</taxon>
        <taxon>Chlorophyta</taxon>
        <taxon>core chlorophytes</taxon>
        <taxon>Chlorodendrophyceae</taxon>
        <taxon>Chlorodendrales</taxon>
        <taxon>Chlorodendraceae</taxon>
        <taxon>Tetraselmis</taxon>
    </lineage>
</organism>
<comment type="similarity">
    <text evidence="2">Belongs to the POMP/UMP1 family.</text>
</comment>
<evidence type="ECO:0000313" key="3">
    <source>
        <dbReference type="EMBL" id="JAC84766.1"/>
    </source>
</evidence>